<evidence type="ECO:0000313" key="3">
    <source>
        <dbReference type="EMBL" id="WNG44976.1"/>
    </source>
</evidence>
<protein>
    <submittedName>
        <fullName evidence="3">Type 4a pilus biogenesis protein PilO</fullName>
    </submittedName>
</protein>
<dbReference type="EMBL" id="CP043494">
    <property type="protein sequence ID" value="WNG44976.1"/>
    <property type="molecule type" value="Genomic_DNA"/>
</dbReference>
<evidence type="ECO:0000256" key="1">
    <source>
        <dbReference type="SAM" id="Coils"/>
    </source>
</evidence>
<keyword evidence="2" id="KW-0812">Transmembrane</keyword>
<keyword evidence="2" id="KW-1133">Transmembrane helix</keyword>
<dbReference type="Pfam" id="PF04350">
    <property type="entry name" value="PilO"/>
    <property type="match status" value="1"/>
</dbReference>
<gene>
    <name evidence="3" type="primary">pilO</name>
    <name evidence="3" type="ORF">F0U60_13365</name>
</gene>
<organism evidence="3 4">
    <name type="scientific">Archangium minus</name>
    <dbReference type="NCBI Taxonomy" id="83450"/>
    <lineage>
        <taxon>Bacteria</taxon>
        <taxon>Pseudomonadati</taxon>
        <taxon>Myxococcota</taxon>
        <taxon>Myxococcia</taxon>
        <taxon>Myxococcales</taxon>
        <taxon>Cystobacterineae</taxon>
        <taxon>Archangiaceae</taxon>
        <taxon>Archangium</taxon>
    </lineage>
</organism>
<dbReference type="RefSeq" id="WP_395818859.1">
    <property type="nucleotide sequence ID" value="NZ_CP043494.1"/>
</dbReference>
<dbReference type="InterPro" id="IPR007445">
    <property type="entry name" value="PilO"/>
</dbReference>
<dbReference type="Proteomes" id="UP001611383">
    <property type="component" value="Chromosome"/>
</dbReference>
<dbReference type="PANTHER" id="PTHR39555:SF1">
    <property type="entry name" value="TYPE IV PILUS INNER MEMBRANE COMPONENT PILO"/>
    <property type="match status" value="1"/>
</dbReference>
<name>A0ABY9WUT7_9BACT</name>
<reference evidence="3 4" key="1">
    <citation type="submission" date="2019-08" db="EMBL/GenBank/DDBJ databases">
        <title>Archangium and Cystobacter genomes.</title>
        <authorList>
            <person name="Chen I.-C.K."/>
            <person name="Wielgoss S."/>
        </authorList>
    </citation>
    <scope>NUCLEOTIDE SEQUENCE [LARGE SCALE GENOMIC DNA]</scope>
    <source>
        <strain evidence="3 4">Cbm 6</strain>
    </source>
</reference>
<keyword evidence="1" id="KW-0175">Coiled coil</keyword>
<evidence type="ECO:0000256" key="2">
    <source>
        <dbReference type="SAM" id="Phobius"/>
    </source>
</evidence>
<sequence length="204" mass="22786">MDKYLDRIVKAPPAVKFGGLAALVVLMTAANFFFVIQPLELEMESQVAAQRKLDLELAEKSEIAQNLNERRREMDVLEQKLAEALTELPENKDVEELLAQLNDIGKKAGLEIARVEPGPETVGGNDFFARIPIKMVVSGNYHEIAMFLQEVSTMRRIVNVNNIKLDGAKLKNEKVMLNSSFLATTFRFVATKPVDPKAGSKKKK</sequence>
<dbReference type="Gene3D" id="3.30.70.60">
    <property type="match status" value="1"/>
</dbReference>
<feature type="coiled-coil region" evidence="1">
    <location>
        <begin position="50"/>
        <end position="87"/>
    </location>
</feature>
<feature type="transmembrane region" description="Helical" evidence="2">
    <location>
        <begin position="17"/>
        <end position="36"/>
    </location>
</feature>
<keyword evidence="4" id="KW-1185">Reference proteome</keyword>
<evidence type="ECO:0000313" key="4">
    <source>
        <dbReference type="Proteomes" id="UP001611383"/>
    </source>
</evidence>
<dbReference type="PANTHER" id="PTHR39555">
    <property type="entry name" value="FIMBRIAL ASSEMBLY PROTEIN PILO-LIKE PROTEIN-RELATED"/>
    <property type="match status" value="1"/>
</dbReference>
<accession>A0ABY9WUT7</accession>
<keyword evidence="2" id="KW-0472">Membrane</keyword>
<proteinExistence type="predicted"/>
<dbReference type="InterPro" id="IPR014717">
    <property type="entry name" value="Transl_elong_EF1B/ribsomal_bS6"/>
</dbReference>